<dbReference type="InterPro" id="IPR000182">
    <property type="entry name" value="GNAT_dom"/>
</dbReference>
<dbReference type="PANTHER" id="PTHR43610">
    <property type="entry name" value="BLL6696 PROTEIN"/>
    <property type="match status" value="1"/>
</dbReference>
<sequence length="180" mass="20687">MTTITNLNWQPVHLENELVRLVPLQSGHFEALFAVASDPLIWEQHPASNRYQREVFEDFFAKAIEEGKAFLIVEKATNQVVGSSRYYEYDPAEKSICIGYTFLGRAYWGGNFNKSIKKLMIDYAFELVEKVVFHIGADNKRSQIATMRIGAKKTKEMEMVLTGKPVLHVELVIEKKDWQA</sequence>
<dbReference type="PROSITE" id="PS51186">
    <property type="entry name" value="GNAT"/>
    <property type="match status" value="1"/>
</dbReference>
<evidence type="ECO:0000259" key="1">
    <source>
        <dbReference type="PROSITE" id="PS51186"/>
    </source>
</evidence>
<dbReference type="GO" id="GO:0016747">
    <property type="term" value="F:acyltransferase activity, transferring groups other than amino-acyl groups"/>
    <property type="evidence" value="ECO:0007669"/>
    <property type="project" value="InterPro"/>
</dbReference>
<protein>
    <recommendedName>
        <fullName evidence="1">N-acetyltransferase domain-containing protein</fullName>
    </recommendedName>
</protein>
<dbReference type="SUPFAM" id="SSF55729">
    <property type="entry name" value="Acyl-CoA N-acyltransferases (Nat)"/>
    <property type="match status" value="1"/>
</dbReference>
<dbReference type="PANTHER" id="PTHR43610:SF1">
    <property type="entry name" value="N-ACETYLTRANSFERASE DOMAIN-CONTAINING PROTEIN"/>
    <property type="match status" value="1"/>
</dbReference>
<proteinExistence type="predicted"/>
<accession>A0A1I1MVW5</accession>
<dbReference type="STRING" id="927664.SAMN05421780_111123"/>
<dbReference type="EMBL" id="FOLE01000011">
    <property type="protein sequence ID" value="SFC89246.1"/>
    <property type="molecule type" value="Genomic_DNA"/>
</dbReference>
<dbReference type="OrthoDB" id="9795199at2"/>
<organism evidence="2 3">
    <name type="scientific">Flexibacter flexilis DSM 6793</name>
    <dbReference type="NCBI Taxonomy" id="927664"/>
    <lineage>
        <taxon>Bacteria</taxon>
        <taxon>Pseudomonadati</taxon>
        <taxon>Bacteroidota</taxon>
        <taxon>Cytophagia</taxon>
        <taxon>Cytophagales</taxon>
        <taxon>Flexibacteraceae</taxon>
        <taxon>Flexibacter</taxon>
    </lineage>
</organism>
<reference evidence="2 3" key="1">
    <citation type="submission" date="2016-10" db="EMBL/GenBank/DDBJ databases">
        <authorList>
            <person name="de Groot N.N."/>
        </authorList>
    </citation>
    <scope>NUCLEOTIDE SEQUENCE [LARGE SCALE GENOMIC DNA]</scope>
    <source>
        <strain evidence="2 3">DSM 6793</strain>
    </source>
</reference>
<keyword evidence="3" id="KW-1185">Reference proteome</keyword>
<dbReference type="Pfam" id="PF13302">
    <property type="entry name" value="Acetyltransf_3"/>
    <property type="match status" value="1"/>
</dbReference>
<gene>
    <name evidence="2" type="ORF">SAMN05421780_111123</name>
</gene>
<feature type="domain" description="N-acetyltransferase" evidence="1">
    <location>
        <begin position="19"/>
        <end position="176"/>
    </location>
</feature>
<dbReference type="AlphaFoldDB" id="A0A1I1MVW5"/>
<dbReference type="Gene3D" id="3.40.630.30">
    <property type="match status" value="1"/>
</dbReference>
<evidence type="ECO:0000313" key="3">
    <source>
        <dbReference type="Proteomes" id="UP000199514"/>
    </source>
</evidence>
<dbReference type="InterPro" id="IPR016181">
    <property type="entry name" value="Acyl_CoA_acyltransferase"/>
</dbReference>
<dbReference type="Proteomes" id="UP000199514">
    <property type="component" value="Unassembled WGS sequence"/>
</dbReference>
<evidence type="ECO:0000313" key="2">
    <source>
        <dbReference type="EMBL" id="SFC89246.1"/>
    </source>
</evidence>
<dbReference type="RefSeq" id="WP_091515842.1">
    <property type="nucleotide sequence ID" value="NZ_FOLE01000011.1"/>
</dbReference>
<name>A0A1I1MVW5_9BACT</name>